<dbReference type="AlphaFoldDB" id="A0A6J5V8M6"/>
<gene>
    <name evidence="1" type="ORF">CURHAP_LOCUS40115</name>
</gene>
<proteinExistence type="predicted"/>
<evidence type="ECO:0000313" key="2">
    <source>
        <dbReference type="Proteomes" id="UP000507222"/>
    </source>
</evidence>
<sequence length="90" mass="9834">MEKTTNNPTTGDGRKTWVAGIDAVVVGGRRSTSMGLLLEIDAMCVGKGENRGEVVTARYAAKEINVRGRGGLLARERGREREREWCGGWL</sequence>
<reference evidence="1 2" key="1">
    <citation type="submission" date="2020-05" db="EMBL/GenBank/DDBJ databases">
        <authorList>
            <person name="Campoy J."/>
            <person name="Schneeberger K."/>
            <person name="Spophaly S."/>
        </authorList>
    </citation>
    <scope>NUCLEOTIDE SEQUENCE [LARGE SCALE GENOMIC DNA]</scope>
    <source>
        <strain evidence="1">PruArmRojPasFocal</strain>
    </source>
</reference>
<evidence type="ECO:0000313" key="1">
    <source>
        <dbReference type="EMBL" id="CAB4284561.1"/>
    </source>
</evidence>
<protein>
    <submittedName>
        <fullName evidence="1">Uncharacterized protein</fullName>
    </submittedName>
</protein>
<dbReference type="EMBL" id="CAEKDK010000006">
    <property type="protein sequence ID" value="CAB4284561.1"/>
    <property type="molecule type" value="Genomic_DNA"/>
</dbReference>
<accession>A0A6J5V8M6</accession>
<name>A0A6J5V8M6_PRUAR</name>
<organism evidence="1 2">
    <name type="scientific">Prunus armeniaca</name>
    <name type="common">Apricot</name>
    <name type="synonym">Armeniaca vulgaris</name>
    <dbReference type="NCBI Taxonomy" id="36596"/>
    <lineage>
        <taxon>Eukaryota</taxon>
        <taxon>Viridiplantae</taxon>
        <taxon>Streptophyta</taxon>
        <taxon>Embryophyta</taxon>
        <taxon>Tracheophyta</taxon>
        <taxon>Spermatophyta</taxon>
        <taxon>Magnoliopsida</taxon>
        <taxon>eudicotyledons</taxon>
        <taxon>Gunneridae</taxon>
        <taxon>Pentapetalae</taxon>
        <taxon>rosids</taxon>
        <taxon>fabids</taxon>
        <taxon>Rosales</taxon>
        <taxon>Rosaceae</taxon>
        <taxon>Amygdaloideae</taxon>
        <taxon>Amygdaleae</taxon>
        <taxon>Prunus</taxon>
    </lineage>
</organism>
<dbReference type="Proteomes" id="UP000507222">
    <property type="component" value="Unassembled WGS sequence"/>
</dbReference>